<protein>
    <submittedName>
        <fullName evidence="1">Uncharacterized protein</fullName>
    </submittedName>
</protein>
<dbReference type="EMBL" id="DXCL01000023">
    <property type="protein sequence ID" value="HIZ03381.1"/>
    <property type="molecule type" value="Genomic_DNA"/>
</dbReference>
<organism evidence="1 2">
    <name type="scientific">Candidatus Borkfalkia avistercoris</name>
    <dbReference type="NCBI Taxonomy" id="2838504"/>
    <lineage>
        <taxon>Bacteria</taxon>
        <taxon>Bacillati</taxon>
        <taxon>Bacillota</taxon>
        <taxon>Clostridia</taxon>
        <taxon>Christensenellales</taxon>
        <taxon>Christensenellaceae</taxon>
        <taxon>Candidatus Borkfalkia</taxon>
    </lineage>
</organism>
<comment type="caution">
    <text evidence="1">The sequence shown here is derived from an EMBL/GenBank/DDBJ whole genome shotgun (WGS) entry which is preliminary data.</text>
</comment>
<proteinExistence type="predicted"/>
<dbReference type="Proteomes" id="UP000824132">
    <property type="component" value="Unassembled WGS sequence"/>
</dbReference>
<evidence type="ECO:0000313" key="2">
    <source>
        <dbReference type="Proteomes" id="UP000824132"/>
    </source>
</evidence>
<evidence type="ECO:0000313" key="1">
    <source>
        <dbReference type="EMBL" id="HIZ03381.1"/>
    </source>
</evidence>
<name>A0A9D2CYV1_9FIRM</name>
<reference evidence="1" key="1">
    <citation type="journal article" date="2021" name="PeerJ">
        <title>Extensive microbial diversity within the chicken gut microbiome revealed by metagenomics and culture.</title>
        <authorList>
            <person name="Gilroy R."/>
            <person name="Ravi A."/>
            <person name="Getino M."/>
            <person name="Pursley I."/>
            <person name="Horton D.L."/>
            <person name="Alikhan N.F."/>
            <person name="Baker D."/>
            <person name="Gharbi K."/>
            <person name="Hall N."/>
            <person name="Watson M."/>
            <person name="Adriaenssens E.M."/>
            <person name="Foster-Nyarko E."/>
            <person name="Jarju S."/>
            <person name="Secka A."/>
            <person name="Antonio M."/>
            <person name="Oren A."/>
            <person name="Chaudhuri R.R."/>
            <person name="La Ragione R."/>
            <person name="Hildebrand F."/>
            <person name="Pallen M.J."/>
        </authorList>
    </citation>
    <scope>NUCLEOTIDE SEQUENCE</scope>
    <source>
        <strain evidence="1">CHK187-5294</strain>
    </source>
</reference>
<reference evidence="1" key="2">
    <citation type="submission" date="2021-04" db="EMBL/GenBank/DDBJ databases">
        <authorList>
            <person name="Gilroy R."/>
        </authorList>
    </citation>
    <scope>NUCLEOTIDE SEQUENCE</scope>
    <source>
        <strain evidence="1">CHK187-5294</strain>
    </source>
</reference>
<dbReference type="AlphaFoldDB" id="A0A9D2CYV1"/>
<accession>A0A9D2CYV1</accession>
<gene>
    <name evidence="1" type="ORF">H9727_03760</name>
</gene>
<sequence>MPDGISPHLTIFWEHAISLGMCAGQAEKALRTGKLPPKATLPSEYAPIQPHLIRVLPSFFHHCTNSGVLRCHFIFALNDATKEWLLQYIDPDCIHAPPEDFALYKDGFILFSTCSHKGISIEIKEKRRGIL</sequence>